<dbReference type="InterPro" id="IPR011576">
    <property type="entry name" value="Pyridox_Oxase_N"/>
</dbReference>
<reference evidence="2" key="1">
    <citation type="submission" date="2019-08" db="EMBL/GenBank/DDBJ databases">
        <authorList>
            <person name="Kucharzyk K."/>
            <person name="Murdoch R.W."/>
            <person name="Higgins S."/>
            <person name="Loffler F."/>
        </authorList>
    </citation>
    <scope>NUCLEOTIDE SEQUENCE</scope>
</reference>
<sequence>MNRYEEAMKELDEKLGRKDGLISLSTIALDKGADGRCRPAARIVDAYYQDGAFYTVTNAASAKMRQIEQNPEVAVCIVVENFTADGIGENLGWVCKDSNLEMRARLREIFAAWYDEANNDDDPNTCILRVRLTKGLWNDAHKGIRHHIDFIGKTAD</sequence>
<protein>
    <recommendedName>
        <fullName evidence="1">Pyridoxamine 5'-phosphate oxidase N-terminal domain-containing protein</fullName>
    </recommendedName>
</protein>
<dbReference type="AlphaFoldDB" id="A0A645H7L3"/>
<dbReference type="SUPFAM" id="SSF50475">
    <property type="entry name" value="FMN-binding split barrel"/>
    <property type="match status" value="1"/>
</dbReference>
<comment type="caution">
    <text evidence="2">The sequence shown here is derived from an EMBL/GenBank/DDBJ whole genome shotgun (WGS) entry which is preliminary data.</text>
</comment>
<dbReference type="EMBL" id="VSSQ01088349">
    <property type="protein sequence ID" value="MPN35017.1"/>
    <property type="molecule type" value="Genomic_DNA"/>
</dbReference>
<evidence type="ECO:0000313" key="2">
    <source>
        <dbReference type="EMBL" id="MPN35017.1"/>
    </source>
</evidence>
<organism evidence="2">
    <name type="scientific">bioreactor metagenome</name>
    <dbReference type="NCBI Taxonomy" id="1076179"/>
    <lineage>
        <taxon>unclassified sequences</taxon>
        <taxon>metagenomes</taxon>
        <taxon>ecological metagenomes</taxon>
    </lineage>
</organism>
<gene>
    <name evidence="2" type="ORF">SDC9_182511</name>
</gene>
<dbReference type="InterPro" id="IPR012349">
    <property type="entry name" value="Split_barrel_FMN-bd"/>
</dbReference>
<dbReference type="Pfam" id="PF01243">
    <property type="entry name" value="PNPOx_N"/>
    <property type="match status" value="1"/>
</dbReference>
<feature type="domain" description="Pyridoxamine 5'-phosphate oxidase N-terminal" evidence="1">
    <location>
        <begin position="21"/>
        <end position="134"/>
    </location>
</feature>
<accession>A0A645H7L3</accession>
<evidence type="ECO:0000259" key="1">
    <source>
        <dbReference type="Pfam" id="PF01243"/>
    </source>
</evidence>
<dbReference type="Gene3D" id="2.30.110.10">
    <property type="entry name" value="Electron Transport, Fmn-binding Protein, Chain A"/>
    <property type="match status" value="1"/>
</dbReference>
<proteinExistence type="predicted"/>
<name>A0A645H7L3_9ZZZZ</name>